<keyword evidence="2" id="KW-1015">Disulfide bond</keyword>
<dbReference type="AlphaFoldDB" id="A0A8V5HD32"/>
<keyword evidence="7" id="KW-1185">Reference proteome</keyword>
<dbReference type="Proteomes" id="UP000694405">
    <property type="component" value="Chromosome 16"/>
</dbReference>
<dbReference type="InterPro" id="IPR003599">
    <property type="entry name" value="Ig_sub"/>
</dbReference>
<dbReference type="InterPro" id="IPR013106">
    <property type="entry name" value="Ig_V-set"/>
</dbReference>
<dbReference type="PANTHER" id="PTHR16423">
    <property type="entry name" value="TREM-LIKE TRANSCRIPT PROTEIN"/>
    <property type="match status" value="1"/>
</dbReference>
<dbReference type="SMART" id="SM00406">
    <property type="entry name" value="IGv"/>
    <property type="match status" value="3"/>
</dbReference>
<dbReference type="PANTHER" id="PTHR16423:SF3">
    <property type="entry name" value="TREM-LIKE TRANSCRIPT 2 PROTEIN"/>
    <property type="match status" value="1"/>
</dbReference>
<evidence type="ECO:0000313" key="7">
    <source>
        <dbReference type="Proteomes" id="UP000694405"/>
    </source>
</evidence>
<feature type="chain" id="PRO_5043770109" evidence="5">
    <location>
        <begin position="19"/>
        <end position="587"/>
    </location>
</feature>
<name>A0A8V5HD32_MELUD</name>
<evidence type="ECO:0000256" key="5">
    <source>
        <dbReference type="SAM" id="SignalP"/>
    </source>
</evidence>
<evidence type="ECO:0000256" key="2">
    <source>
        <dbReference type="ARBA" id="ARBA00023157"/>
    </source>
</evidence>
<dbReference type="InterPro" id="IPR052314">
    <property type="entry name" value="Immune_rcpt_domain"/>
</dbReference>
<reference evidence="6" key="1">
    <citation type="submission" date="2020-03" db="EMBL/GenBank/DDBJ databases">
        <title>Melopsittacus undulatus (budgerigar) genome, bMelUnd1, maternal haplotype with Z.</title>
        <authorList>
            <person name="Gedman G."/>
            <person name="Mountcastle J."/>
            <person name="Haase B."/>
            <person name="Formenti G."/>
            <person name="Wright T."/>
            <person name="Apodaca J."/>
            <person name="Pelan S."/>
            <person name="Chow W."/>
            <person name="Rhie A."/>
            <person name="Howe K."/>
            <person name="Fedrigo O."/>
            <person name="Jarvis E.D."/>
        </authorList>
    </citation>
    <scope>NUCLEOTIDE SEQUENCE [LARGE SCALE GENOMIC DNA]</scope>
</reference>
<dbReference type="InterPro" id="IPR007110">
    <property type="entry name" value="Ig-like_dom"/>
</dbReference>
<proteinExistence type="predicted"/>
<dbReference type="CDD" id="cd05716">
    <property type="entry name" value="IgV_pIgR_like"/>
    <property type="match status" value="2"/>
</dbReference>
<dbReference type="GO" id="GO:0038023">
    <property type="term" value="F:signaling receptor activity"/>
    <property type="evidence" value="ECO:0007669"/>
    <property type="project" value="TreeGrafter"/>
</dbReference>
<dbReference type="InterPro" id="IPR013783">
    <property type="entry name" value="Ig-like_fold"/>
</dbReference>
<dbReference type="Ensembl" id="ENSMUNT00000030537.1">
    <property type="protein sequence ID" value="ENSMUNP00000026744.1"/>
    <property type="gene ID" value="ENSMUNG00000013804.2"/>
</dbReference>
<dbReference type="InterPro" id="IPR036179">
    <property type="entry name" value="Ig-like_dom_sf"/>
</dbReference>
<feature type="signal peptide" evidence="5">
    <location>
        <begin position="1"/>
        <end position="18"/>
    </location>
</feature>
<keyword evidence="1 5" id="KW-0732">Signal</keyword>
<sequence length="587" mass="66657">MELRALLLLLLCFPGFQAQISSTEETRSEGSSLYIQCPYTTQTTHQQQKVWCRLRNRQCEPLVETKEYTHTSWAAKGRVALKDNPTERTVSVTMTELQAEDSGTYFCAYYSSGYYPLRMISLFVFKELHKWELDSVSVQCPPSTMSYSVGTKVWCRREDETLCSVMARTDYPSTQLNSKALKDRTSIQDDTQKRTVTITMQKLQAEDSGMYWCALYRRSHFTWLMEVRLSVLKSEYLLAARRGCLQISAPSPALPPQLTAFALSLWQTHWQLPLHAVYSQQRLRGGSQELPLFTRASHRQIQPLQKQLLQLSTGLAHGGHCWRPVPLPGIALDLPPQLPSLLSNVSVQCPYSDPEYRTVSKAWCKEGARNSCTVLVTTTNLEYQRTPQQGRVRIQDDTEQGIVTVTMERLQVQDAGVYWCALYEDAHLFRMLEVTLNVSEVLAGTTLPGATGTSQTTPPANSPAPSLWAIPQPSPRLWKQRQCPGISWTSLLLKSLILAHSKENREEEDTYEKPGDTAQPDSHERLESPRDNSKDLKYVTLNFKSRLSPEDPLYCNVELSEAQRKPKDENVEYAIIAFKQLSTNDKG</sequence>
<protein>
    <submittedName>
        <fullName evidence="6">Uncharacterized protein</fullName>
    </submittedName>
</protein>
<organism evidence="6 7">
    <name type="scientific">Melopsittacus undulatus</name>
    <name type="common">Budgerigar</name>
    <name type="synonym">Psittacus undulatus</name>
    <dbReference type="NCBI Taxonomy" id="13146"/>
    <lineage>
        <taxon>Eukaryota</taxon>
        <taxon>Metazoa</taxon>
        <taxon>Chordata</taxon>
        <taxon>Craniata</taxon>
        <taxon>Vertebrata</taxon>
        <taxon>Euteleostomi</taxon>
        <taxon>Archelosauria</taxon>
        <taxon>Archosauria</taxon>
        <taxon>Dinosauria</taxon>
        <taxon>Saurischia</taxon>
        <taxon>Theropoda</taxon>
        <taxon>Coelurosauria</taxon>
        <taxon>Aves</taxon>
        <taxon>Neognathae</taxon>
        <taxon>Neoaves</taxon>
        <taxon>Telluraves</taxon>
        <taxon>Australaves</taxon>
        <taxon>Psittaciformes</taxon>
        <taxon>Psittaculidae</taxon>
        <taxon>Melopsittacus</taxon>
    </lineage>
</organism>
<dbReference type="SMART" id="SM00409">
    <property type="entry name" value="IG"/>
    <property type="match status" value="3"/>
</dbReference>
<dbReference type="Gene3D" id="2.60.40.10">
    <property type="entry name" value="Immunoglobulins"/>
    <property type="match status" value="3"/>
</dbReference>
<dbReference type="PROSITE" id="PS50835">
    <property type="entry name" value="IG_LIKE"/>
    <property type="match status" value="3"/>
</dbReference>
<evidence type="ECO:0000256" key="1">
    <source>
        <dbReference type="ARBA" id="ARBA00022729"/>
    </source>
</evidence>
<evidence type="ECO:0000313" key="6">
    <source>
        <dbReference type="Ensembl" id="ENSMUNP00000026744.1"/>
    </source>
</evidence>
<reference evidence="6" key="2">
    <citation type="submission" date="2025-08" db="UniProtKB">
        <authorList>
            <consortium name="Ensembl"/>
        </authorList>
    </citation>
    <scope>IDENTIFICATION</scope>
</reference>
<evidence type="ECO:0000256" key="4">
    <source>
        <dbReference type="SAM" id="MobiDB-lite"/>
    </source>
</evidence>
<keyword evidence="3" id="KW-0393">Immunoglobulin domain</keyword>
<feature type="region of interest" description="Disordered" evidence="4">
    <location>
        <begin position="503"/>
        <end position="534"/>
    </location>
</feature>
<feature type="region of interest" description="Disordered" evidence="4">
    <location>
        <begin position="448"/>
        <end position="471"/>
    </location>
</feature>
<dbReference type="Pfam" id="PF07686">
    <property type="entry name" value="V-set"/>
    <property type="match status" value="3"/>
</dbReference>
<reference evidence="6" key="3">
    <citation type="submission" date="2025-09" db="UniProtKB">
        <authorList>
            <consortium name="Ensembl"/>
        </authorList>
    </citation>
    <scope>IDENTIFICATION</scope>
</reference>
<evidence type="ECO:0000256" key="3">
    <source>
        <dbReference type="ARBA" id="ARBA00023319"/>
    </source>
</evidence>
<dbReference type="SUPFAM" id="SSF48726">
    <property type="entry name" value="Immunoglobulin"/>
    <property type="match status" value="3"/>
</dbReference>
<dbReference type="GO" id="GO:0009986">
    <property type="term" value="C:cell surface"/>
    <property type="evidence" value="ECO:0007669"/>
    <property type="project" value="TreeGrafter"/>
</dbReference>
<accession>A0A8V5HD32</accession>
<gene>
    <name evidence="6" type="primary">LOC101879796</name>
</gene>